<gene>
    <name evidence="1" type="ORF">K488DRAFT_40395</name>
</gene>
<accession>A0ACB8QZP0</accession>
<proteinExistence type="predicted"/>
<name>A0ACB8QZP0_9AGAM</name>
<sequence length="215" mass="23491">MAAFSSVANAFRLLPSRFVIVRICIYTIVILWSLICLALAAHFESVLNASDLTRFVPFAIFVACASILVMFTLVAFGIWSNMNPITVRIELACLGLVGTLWLALGAFLASSDSQNADVECFVGADNSTPTDEGSFTTETYQAQYRVLLAFSLFNVILICAFLALLILLAIRRNLAGDKDIWLTPVPAVAWFGPIKQTQKLPAPVTEKPGHSRSRT</sequence>
<protein>
    <submittedName>
        <fullName evidence="1">Uncharacterized protein</fullName>
    </submittedName>
</protein>
<evidence type="ECO:0000313" key="2">
    <source>
        <dbReference type="Proteomes" id="UP000814128"/>
    </source>
</evidence>
<comment type="caution">
    <text evidence="1">The sequence shown here is derived from an EMBL/GenBank/DDBJ whole genome shotgun (WGS) entry which is preliminary data.</text>
</comment>
<reference evidence="1" key="1">
    <citation type="submission" date="2021-02" db="EMBL/GenBank/DDBJ databases">
        <authorList>
            <consortium name="DOE Joint Genome Institute"/>
            <person name="Ahrendt S."/>
            <person name="Looney B.P."/>
            <person name="Miyauchi S."/>
            <person name="Morin E."/>
            <person name="Drula E."/>
            <person name="Courty P.E."/>
            <person name="Chicoki N."/>
            <person name="Fauchery L."/>
            <person name="Kohler A."/>
            <person name="Kuo A."/>
            <person name="Labutti K."/>
            <person name="Pangilinan J."/>
            <person name="Lipzen A."/>
            <person name="Riley R."/>
            <person name="Andreopoulos W."/>
            <person name="He G."/>
            <person name="Johnson J."/>
            <person name="Barry K.W."/>
            <person name="Grigoriev I.V."/>
            <person name="Nagy L."/>
            <person name="Hibbett D."/>
            <person name="Henrissat B."/>
            <person name="Matheny P.B."/>
            <person name="Labbe J."/>
            <person name="Martin F."/>
        </authorList>
    </citation>
    <scope>NUCLEOTIDE SEQUENCE</scope>
    <source>
        <strain evidence="1">EC-137</strain>
    </source>
</reference>
<evidence type="ECO:0000313" key="1">
    <source>
        <dbReference type="EMBL" id="KAI0036831.1"/>
    </source>
</evidence>
<reference evidence="1" key="2">
    <citation type="journal article" date="2022" name="New Phytol.">
        <title>Evolutionary transition to the ectomycorrhizal habit in the genomes of a hyperdiverse lineage of mushroom-forming fungi.</title>
        <authorList>
            <person name="Looney B."/>
            <person name="Miyauchi S."/>
            <person name="Morin E."/>
            <person name="Drula E."/>
            <person name="Courty P.E."/>
            <person name="Kohler A."/>
            <person name="Kuo A."/>
            <person name="LaButti K."/>
            <person name="Pangilinan J."/>
            <person name="Lipzen A."/>
            <person name="Riley R."/>
            <person name="Andreopoulos W."/>
            <person name="He G."/>
            <person name="Johnson J."/>
            <person name="Nolan M."/>
            <person name="Tritt A."/>
            <person name="Barry K.W."/>
            <person name="Grigoriev I.V."/>
            <person name="Nagy L.G."/>
            <person name="Hibbett D."/>
            <person name="Henrissat B."/>
            <person name="Matheny P.B."/>
            <person name="Labbe J."/>
            <person name="Martin F.M."/>
        </authorList>
    </citation>
    <scope>NUCLEOTIDE SEQUENCE</scope>
    <source>
        <strain evidence="1">EC-137</strain>
    </source>
</reference>
<dbReference type="Proteomes" id="UP000814128">
    <property type="component" value="Unassembled WGS sequence"/>
</dbReference>
<dbReference type="EMBL" id="MU273468">
    <property type="protein sequence ID" value="KAI0036831.1"/>
    <property type="molecule type" value="Genomic_DNA"/>
</dbReference>
<organism evidence="1 2">
    <name type="scientific">Vararia minispora EC-137</name>
    <dbReference type="NCBI Taxonomy" id="1314806"/>
    <lineage>
        <taxon>Eukaryota</taxon>
        <taxon>Fungi</taxon>
        <taxon>Dikarya</taxon>
        <taxon>Basidiomycota</taxon>
        <taxon>Agaricomycotina</taxon>
        <taxon>Agaricomycetes</taxon>
        <taxon>Russulales</taxon>
        <taxon>Lachnocladiaceae</taxon>
        <taxon>Vararia</taxon>
    </lineage>
</organism>
<feature type="non-terminal residue" evidence="1">
    <location>
        <position position="215"/>
    </location>
</feature>
<keyword evidence="2" id="KW-1185">Reference proteome</keyword>